<reference evidence="2" key="2">
    <citation type="submission" date="2015-01" db="EMBL/GenBank/DDBJ databases">
        <title>Evolutionary Origins and Diversification of the Mycorrhizal Mutualists.</title>
        <authorList>
            <consortium name="DOE Joint Genome Institute"/>
            <consortium name="Mycorrhizal Genomics Consortium"/>
            <person name="Kohler A."/>
            <person name="Kuo A."/>
            <person name="Nagy L.G."/>
            <person name="Floudas D."/>
            <person name="Copeland A."/>
            <person name="Barry K.W."/>
            <person name="Cichocki N."/>
            <person name="Veneault-Fourrey C."/>
            <person name="LaButti K."/>
            <person name="Lindquist E.A."/>
            <person name="Lipzen A."/>
            <person name="Lundell T."/>
            <person name="Morin E."/>
            <person name="Murat C."/>
            <person name="Riley R."/>
            <person name="Ohm R."/>
            <person name="Sun H."/>
            <person name="Tunlid A."/>
            <person name="Henrissat B."/>
            <person name="Grigoriev I.V."/>
            <person name="Hibbett D.S."/>
            <person name="Martin F."/>
        </authorList>
    </citation>
    <scope>NUCLEOTIDE SEQUENCE [LARGE SCALE GENOMIC DNA]</scope>
    <source>
        <strain evidence="2">Marx 270</strain>
    </source>
</reference>
<dbReference type="HOGENOM" id="CLU_1754111_0_0_1"/>
<evidence type="ECO:0000313" key="1">
    <source>
        <dbReference type="EMBL" id="KIO06352.1"/>
    </source>
</evidence>
<proteinExistence type="predicted"/>
<accession>A0A0C3K9U5</accession>
<gene>
    <name evidence="1" type="ORF">M404DRAFT_998990</name>
</gene>
<dbReference type="EMBL" id="KN831963">
    <property type="protein sequence ID" value="KIO06352.1"/>
    <property type="molecule type" value="Genomic_DNA"/>
</dbReference>
<sequence length="149" mass="16231">PLFAFDLTKIGSFESKNVKAAVSSDNHTHTHVRSGGRCGTGDGRGGVFSALYVCPANQIGRFKAMYVPIAPIAYIENGSPGRSTIWFRLGVSEGMVLSSAEDLVRLLHAGQHYDHSHRYSWSAAIDHPFTHAVIRCSCPTSSKEKLRSL</sequence>
<organism evidence="1 2">
    <name type="scientific">Pisolithus tinctorius Marx 270</name>
    <dbReference type="NCBI Taxonomy" id="870435"/>
    <lineage>
        <taxon>Eukaryota</taxon>
        <taxon>Fungi</taxon>
        <taxon>Dikarya</taxon>
        <taxon>Basidiomycota</taxon>
        <taxon>Agaricomycotina</taxon>
        <taxon>Agaricomycetes</taxon>
        <taxon>Agaricomycetidae</taxon>
        <taxon>Boletales</taxon>
        <taxon>Sclerodermatineae</taxon>
        <taxon>Pisolithaceae</taxon>
        <taxon>Pisolithus</taxon>
    </lineage>
</organism>
<dbReference type="InParanoid" id="A0A0C3K9U5"/>
<reference evidence="1 2" key="1">
    <citation type="submission" date="2014-04" db="EMBL/GenBank/DDBJ databases">
        <authorList>
            <consortium name="DOE Joint Genome Institute"/>
            <person name="Kuo A."/>
            <person name="Kohler A."/>
            <person name="Costa M.D."/>
            <person name="Nagy L.G."/>
            <person name="Floudas D."/>
            <person name="Copeland A."/>
            <person name="Barry K.W."/>
            <person name="Cichocki N."/>
            <person name="Veneault-Fourrey C."/>
            <person name="LaButti K."/>
            <person name="Lindquist E.A."/>
            <person name="Lipzen A."/>
            <person name="Lundell T."/>
            <person name="Morin E."/>
            <person name="Murat C."/>
            <person name="Sun H."/>
            <person name="Tunlid A."/>
            <person name="Henrissat B."/>
            <person name="Grigoriev I.V."/>
            <person name="Hibbett D.S."/>
            <person name="Martin F."/>
            <person name="Nordberg H.P."/>
            <person name="Cantor M.N."/>
            <person name="Hua S.X."/>
        </authorList>
    </citation>
    <scope>NUCLEOTIDE SEQUENCE [LARGE SCALE GENOMIC DNA]</scope>
    <source>
        <strain evidence="1 2">Marx 270</strain>
    </source>
</reference>
<evidence type="ECO:0000313" key="2">
    <source>
        <dbReference type="Proteomes" id="UP000054217"/>
    </source>
</evidence>
<name>A0A0C3K9U5_PISTI</name>
<dbReference type="Proteomes" id="UP000054217">
    <property type="component" value="Unassembled WGS sequence"/>
</dbReference>
<dbReference type="AlphaFoldDB" id="A0A0C3K9U5"/>
<feature type="non-terminal residue" evidence="1">
    <location>
        <position position="1"/>
    </location>
</feature>
<protein>
    <submittedName>
        <fullName evidence="1">Uncharacterized protein</fullName>
    </submittedName>
</protein>
<keyword evidence="2" id="KW-1185">Reference proteome</keyword>